<dbReference type="InterPro" id="IPR009057">
    <property type="entry name" value="Homeodomain-like_sf"/>
</dbReference>
<protein>
    <submittedName>
        <fullName evidence="1">Uncharacterized protein</fullName>
    </submittedName>
</protein>
<dbReference type="eggNOG" id="COG1309">
    <property type="taxonomic scope" value="Bacteria"/>
</dbReference>
<accession>A0A0R2HXU9</accession>
<proteinExistence type="predicted"/>
<comment type="caution">
    <text evidence="1">The sequence shown here is derived from an EMBL/GenBank/DDBJ whole genome shotgun (WGS) entry which is preliminary data.</text>
</comment>
<dbReference type="AlphaFoldDB" id="A0A0R2HXU9"/>
<dbReference type="EMBL" id="JQBS01000004">
    <property type="protein sequence ID" value="KRN57618.1"/>
    <property type="molecule type" value="Genomic_DNA"/>
</dbReference>
<dbReference type="GeneID" id="89589855"/>
<dbReference type="Proteomes" id="UP000051658">
    <property type="component" value="Unassembled WGS sequence"/>
</dbReference>
<gene>
    <name evidence="1" type="ORF">IV74_GL001712</name>
</gene>
<dbReference type="RefSeq" id="WP_034573252.1">
    <property type="nucleotide sequence ID" value="NZ_JQBS01000004.1"/>
</dbReference>
<name>A0A0R2HXU9_CARDV</name>
<keyword evidence="2" id="KW-1185">Reference proteome</keyword>
<sequence length="181" mass="21821">MKAMNQKNYIWEQFYFLLTNEEDTFSKIPINKICEQSGIHRSTFYRLFHDKYNLLEFGTSILWNQFTEITIHDRIHRPFQTADSFYKSSKARTLISHHVNDEPFNTFLTEYLLKSFEIEMKHYFEELSLNHFDPSFASKYVISNINFLDNWNKSLNKKLTPKELDSLYNKVILKDLFQSTM</sequence>
<organism evidence="1 2">
    <name type="scientific">Carnobacterium divergens DSM 20623</name>
    <dbReference type="NCBI Taxonomy" id="1449336"/>
    <lineage>
        <taxon>Bacteria</taxon>
        <taxon>Bacillati</taxon>
        <taxon>Bacillota</taxon>
        <taxon>Bacilli</taxon>
        <taxon>Lactobacillales</taxon>
        <taxon>Carnobacteriaceae</taxon>
        <taxon>Carnobacterium</taxon>
    </lineage>
</organism>
<evidence type="ECO:0000313" key="2">
    <source>
        <dbReference type="Proteomes" id="UP000051658"/>
    </source>
</evidence>
<dbReference type="PATRIC" id="fig|1449336.4.peg.1747"/>
<evidence type="ECO:0000313" key="1">
    <source>
        <dbReference type="EMBL" id="KRN57618.1"/>
    </source>
</evidence>
<dbReference type="Gene3D" id="1.10.357.10">
    <property type="entry name" value="Tetracycline Repressor, domain 2"/>
    <property type="match status" value="1"/>
</dbReference>
<reference evidence="1 2" key="1">
    <citation type="journal article" date="2015" name="Genome Announc.">
        <title>Expanding the biotechnology potential of lactobacilli through comparative genomics of 213 strains and associated genera.</title>
        <authorList>
            <person name="Sun Z."/>
            <person name="Harris H.M."/>
            <person name="McCann A."/>
            <person name="Guo C."/>
            <person name="Argimon S."/>
            <person name="Zhang W."/>
            <person name="Yang X."/>
            <person name="Jeffery I.B."/>
            <person name="Cooney J.C."/>
            <person name="Kagawa T.F."/>
            <person name="Liu W."/>
            <person name="Song Y."/>
            <person name="Salvetti E."/>
            <person name="Wrobel A."/>
            <person name="Rasinkangas P."/>
            <person name="Parkhill J."/>
            <person name="Rea M.C."/>
            <person name="O'Sullivan O."/>
            <person name="Ritari J."/>
            <person name="Douillard F.P."/>
            <person name="Paul Ross R."/>
            <person name="Yang R."/>
            <person name="Briner A.E."/>
            <person name="Felis G.E."/>
            <person name="de Vos W.M."/>
            <person name="Barrangou R."/>
            <person name="Klaenhammer T.R."/>
            <person name="Caufield P.W."/>
            <person name="Cui Y."/>
            <person name="Zhang H."/>
            <person name="O'Toole P.W."/>
        </authorList>
    </citation>
    <scope>NUCLEOTIDE SEQUENCE [LARGE SCALE GENOMIC DNA]</scope>
    <source>
        <strain evidence="1 2">DSM 20623</strain>
    </source>
</reference>
<dbReference type="SUPFAM" id="SSF46689">
    <property type="entry name" value="Homeodomain-like"/>
    <property type="match status" value="1"/>
</dbReference>